<organism evidence="3 4">
    <name type="scientific">Cercophora newfieldiana</name>
    <dbReference type="NCBI Taxonomy" id="92897"/>
    <lineage>
        <taxon>Eukaryota</taxon>
        <taxon>Fungi</taxon>
        <taxon>Dikarya</taxon>
        <taxon>Ascomycota</taxon>
        <taxon>Pezizomycotina</taxon>
        <taxon>Sordariomycetes</taxon>
        <taxon>Sordariomycetidae</taxon>
        <taxon>Sordariales</taxon>
        <taxon>Lasiosphaeriaceae</taxon>
        <taxon>Cercophora</taxon>
    </lineage>
</organism>
<gene>
    <name evidence="3" type="ORF">B0T16DRAFT_326177</name>
</gene>
<dbReference type="Proteomes" id="UP001174936">
    <property type="component" value="Unassembled WGS sequence"/>
</dbReference>
<keyword evidence="1" id="KW-0863">Zinc-finger</keyword>
<feature type="domain" description="C2H2-type" evidence="2">
    <location>
        <begin position="25"/>
        <end position="56"/>
    </location>
</feature>
<reference evidence="3" key="1">
    <citation type="submission" date="2023-06" db="EMBL/GenBank/DDBJ databases">
        <title>Genome-scale phylogeny and comparative genomics of the fungal order Sordariales.</title>
        <authorList>
            <consortium name="Lawrence Berkeley National Laboratory"/>
            <person name="Hensen N."/>
            <person name="Bonometti L."/>
            <person name="Westerberg I."/>
            <person name="Brannstrom I.O."/>
            <person name="Guillou S."/>
            <person name="Cros-Aarteil S."/>
            <person name="Calhoun S."/>
            <person name="Haridas S."/>
            <person name="Kuo A."/>
            <person name="Mondo S."/>
            <person name="Pangilinan J."/>
            <person name="Riley R."/>
            <person name="Labutti K."/>
            <person name="Andreopoulos B."/>
            <person name="Lipzen A."/>
            <person name="Chen C."/>
            <person name="Yanf M."/>
            <person name="Daum C."/>
            <person name="Ng V."/>
            <person name="Clum A."/>
            <person name="Steindorff A."/>
            <person name="Ohm R."/>
            <person name="Martin F."/>
            <person name="Silar P."/>
            <person name="Natvig D."/>
            <person name="Lalanne C."/>
            <person name="Gautier V."/>
            <person name="Ament-Velasquez S.L."/>
            <person name="Kruys A."/>
            <person name="Hutchinson M.I."/>
            <person name="Powell A.J."/>
            <person name="Barry K."/>
            <person name="Miller A.N."/>
            <person name="Grigoriev I.V."/>
            <person name="Debuchy R."/>
            <person name="Gladieux P."/>
            <person name="Thoren M.H."/>
            <person name="Johannesson H."/>
        </authorList>
    </citation>
    <scope>NUCLEOTIDE SEQUENCE</scope>
    <source>
        <strain evidence="3">SMH2532-1</strain>
    </source>
</reference>
<evidence type="ECO:0000259" key="2">
    <source>
        <dbReference type="PROSITE" id="PS50157"/>
    </source>
</evidence>
<dbReference type="EMBL" id="JAULSV010000003">
    <property type="protein sequence ID" value="KAK0648186.1"/>
    <property type="molecule type" value="Genomic_DNA"/>
</dbReference>
<dbReference type="InterPro" id="IPR013087">
    <property type="entry name" value="Znf_C2H2_type"/>
</dbReference>
<accession>A0AA40CQZ6</accession>
<dbReference type="GO" id="GO:0008270">
    <property type="term" value="F:zinc ion binding"/>
    <property type="evidence" value="ECO:0007669"/>
    <property type="project" value="UniProtKB-KW"/>
</dbReference>
<keyword evidence="4" id="KW-1185">Reference proteome</keyword>
<protein>
    <recommendedName>
        <fullName evidence="2">C2H2-type domain-containing protein</fullName>
    </recommendedName>
</protein>
<evidence type="ECO:0000313" key="3">
    <source>
        <dbReference type="EMBL" id="KAK0648186.1"/>
    </source>
</evidence>
<sequence length="158" mass="18331">MLVNLHQLAKSLAPGTDASDSSRRLVCRVPECNGKAFPRQADLDRHTRMLHDAPKTYACDYLKCSRSVNGTPFNRQDHFRDHLRDQHKEDLLRRSVRPDADWWNSRSNRAVSNGWWRCSRCLMKRVVIDVDGYSCPGCGNTLELERQKYREKLGSLRS</sequence>
<dbReference type="PROSITE" id="PS50157">
    <property type="entry name" value="ZINC_FINGER_C2H2_2"/>
    <property type="match status" value="1"/>
</dbReference>
<proteinExistence type="predicted"/>
<dbReference type="Gene3D" id="3.30.160.60">
    <property type="entry name" value="Classic Zinc Finger"/>
    <property type="match status" value="1"/>
</dbReference>
<name>A0AA40CQZ6_9PEZI</name>
<keyword evidence="1" id="KW-0479">Metal-binding</keyword>
<dbReference type="SMART" id="SM00355">
    <property type="entry name" value="ZnF_C2H2"/>
    <property type="match status" value="2"/>
</dbReference>
<evidence type="ECO:0000256" key="1">
    <source>
        <dbReference type="PROSITE-ProRule" id="PRU00042"/>
    </source>
</evidence>
<dbReference type="AlphaFoldDB" id="A0AA40CQZ6"/>
<comment type="caution">
    <text evidence="3">The sequence shown here is derived from an EMBL/GenBank/DDBJ whole genome shotgun (WGS) entry which is preliminary data.</text>
</comment>
<keyword evidence="1" id="KW-0862">Zinc</keyword>
<evidence type="ECO:0000313" key="4">
    <source>
        <dbReference type="Proteomes" id="UP001174936"/>
    </source>
</evidence>